<feature type="signal peptide" evidence="2">
    <location>
        <begin position="1"/>
        <end position="25"/>
    </location>
</feature>
<dbReference type="EMBL" id="WMBF01000321">
    <property type="protein sequence ID" value="MBW5424493.1"/>
    <property type="molecule type" value="Genomic_DNA"/>
</dbReference>
<name>A0ABS6YSS6_9ACTN</name>
<feature type="chain" id="PRO_5046739775" description="Secreted protein" evidence="2">
    <location>
        <begin position="26"/>
        <end position="92"/>
    </location>
</feature>
<organism evidence="3 4">
    <name type="scientific">Streptomyces anatolicus</name>
    <dbReference type="NCBI Taxonomy" id="2675858"/>
    <lineage>
        <taxon>Bacteria</taxon>
        <taxon>Bacillati</taxon>
        <taxon>Actinomycetota</taxon>
        <taxon>Actinomycetes</taxon>
        <taxon>Kitasatosporales</taxon>
        <taxon>Streptomycetaceae</taxon>
        <taxon>Streptomyces</taxon>
    </lineage>
</organism>
<evidence type="ECO:0000256" key="2">
    <source>
        <dbReference type="SAM" id="SignalP"/>
    </source>
</evidence>
<keyword evidence="2" id="KW-0732">Signal</keyword>
<protein>
    <recommendedName>
        <fullName evidence="5">Secreted protein</fullName>
    </recommendedName>
</protein>
<evidence type="ECO:0000256" key="1">
    <source>
        <dbReference type="SAM" id="MobiDB-lite"/>
    </source>
</evidence>
<proteinExistence type="predicted"/>
<evidence type="ECO:0000313" key="4">
    <source>
        <dbReference type="Proteomes" id="UP001197114"/>
    </source>
</evidence>
<gene>
    <name evidence="3" type="ORF">GKQ77_23510</name>
</gene>
<reference evidence="3 4" key="1">
    <citation type="submission" date="2019-11" db="EMBL/GenBank/DDBJ databases">
        <authorList>
            <person name="Ay H."/>
        </authorList>
    </citation>
    <scope>NUCLEOTIDE SEQUENCE [LARGE SCALE GENOMIC DNA]</scope>
    <source>
        <strain evidence="3 4">BG9H</strain>
    </source>
</reference>
<evidence type="ECO:0000313" key="3">
    <source>
        <dbReference type="EMBL" id="MBW5424493.1"/>
    </source>
</evidence>
<sequence>MKALKAAAVLAGSIAIAGSAAPAFAGGLTPTSLNGGLETLAGQPLLDTKPVSTNMLDTENENSVVNTVNDTAEGLNAGGGPTKMLGGLPLAK</sequence>
<keyword evidence="4" id="KW-1185">Reference proteome</keyword>
<feature type="region of interest" description="Disordered" evidence="1">
    <location>
        <begin position="71"/>
        <end position="92"/>
    </location>
</feature>
<evidence type="ECO:0008006" key="5">
    <source>
        <dbReference type="Google" id="ProtNLM"/>
    </source>
</evidence>
<accession>A0ABS6YSS6</accession>
<dbReference type="Proteomes" id="UP001197114">
    <property type="component" value="Unassembled WGS sequence"/>
</dbReference>
<comment type="caution">
    <text evidence="3">The sequence shown here is derived from an EMBL/GenBank/DDBJ whole genome shotgun (WGS) entry which is preliminary data.</text>
</comment>